<dbReference type="EMBL" id="PHQY01000664">
    <property type="protein sequence ID" value="PJO41711.1"/>
    <property type="molecule type" value="Genomic_DNA"/>
</dbReference>
<organism evidence="1 2">
    <name type="scientific">Lysinibacillus xylanilyticus</name>
    <dbReference type="NCBI Taxonomy" id="582475"/>
    <lineage>
        <taxon>Bacteria</taxon>
        <taxon>Bacillati</taxon>
        <taxon>Bacillota</taxon>
        <taxon>Bacilli</taxon>
        <taxon>Bacillales</taxon>
        <taxon>Bacillaceae</taxon>
        <taxon>Lysinibacillus</taxon>
    </lineage>
</organism>
<accession>A0A2M9Q0U5</accession>
<name>A0A2M9Q0U5_9BACI</name>
<sequence length="81" mass="8875">MASMLFGKTGALPGASDEPFRFAAGSRANTKLVTKALSQDVMVLAFVPLFADPQGASQFPPFNLFTRQTFYQKFHPTLSFI</sequence>
<dbReference type="Proteomes" id="UP000232101">
    <property type="component" value="Unassembled WGS sequence"/>
</dbReference>
<reference evidence="1 2" key="1">
    <citation type="submission" date="2017-11" db="EMBL/GenBank/DDBJ databases">
        <title>Bacterial isolate from king chilli rhizosphere.</title>
        <authorList>
            <person name="Takhelmayum P."/>
            <person name="Sarangthem I."/>
        </authorList>
    </citation>
    <scope>NUCLEOTIDE SEQUENCE [LARGE SCALE GENOMIC DNA]</scope>
    <source>
        <strain evidence="2">t26</strain>
    </source>
</reference>
<protein>
    <submittedName>
        <fullName evidence="1">Uncharacterized protein</fullName>
    </submittedName>
</protein>
<gene>
    <name evidence="1" type="ORF">CWD94_21745</name>
</gene>
<proteinExistence type="predicted"/>
<dbReference type="AlphaFoldDB" id="A0A2M9Q0U5"/>
<evidence type="ECO:0000313" key="1">
    <source>
        <dbReference type="EMBL" id="PJO41711.1"/>
    </source>
</evidence>
<evidence type="ECO:0000313" key="2">
    <source>
        <dbReference type="Proteomes" id="UP000232101"/>
    </source>
</evidence>
<comment type="caution">
    <text evidence="1">The sequence shown here is derived from an EMBL/GenBank/DDBJ whole genome shotgun (WGS) entry which is preliminary data.</text>
</comment>